<dbReference type="InterPro" id="IPR016161">
    <property type="entry name" value="Ald_DH/histidinol_DH"/>
</dbReference>
<dbReference type="InterPro" id="IPR016163">
    <property type="entry name" value="Ald_DH_C"/>
</dbReference>
<sequence length="483" mass="53827">MNSLSSPVSVQSTLPLEIQRMHDALAAQKTAYSQNPVPSAHERIERIARLRRTLVKYQDEIASAISEDFGNRSIHETKIGEIMTCLEQCTYYSKHLTSWMKPSKRHVSAIHQPAKAWVQYQPLGVIGIMAPWNYPLLLSVGPLICALAAGNHAMLKISSSSKSFGKVLERALAEVFPNDLVTVINGGGPISDAFCRLPFDEIVFTGSIPVGKTVMAAAAENLVPVILELGGKSPAIVHPSMSLKDAAERISAGKFWNAGQTCVAPDYVFLPRGRTREFVAHMRHFATSMYPTLRNNPDYTSIINDKQYNRIQGYLDDAREQGAEFFEFNPANEELSSVRKIAPTLVANVTPDMALCQQEIFGPVLPIIEYDDIDETISYINARQRPLALYYFDYDADRAEYMARRTHSGHFGINQVLTHVAQDDLPFGGVGASGMGKYHGEEGFYNMSHARSVMVKPRFYALKMILPPFGKPIHKILFKTMLR</sequence>
<dbReference type="PANTHER" id="PTHR43570">
    <property type="entry name" value="ALDEHYDE DEHYDROGENASE"/>
    <property type="match status" value="1"/>
</dbReference>
<dbReference type="InterPro" id="IPR015590">
    <property type="entry name" value="Aldehyde_DH_dom"/>
</dbReference>
<dbReference type="GO" id="GO:0006081">
    <property type="term" value="P:aldehyde metabolic process"/>
    <property type="evidence" value="ECO:0007669"/>
    <property type="project" value="InterPro"/>
</dbReference>
<organism evidence="9 10">
    <name type="scientific">Alkanindiges hydrocarboniclasticus</name>
    <dbReference type="NCBI Taxonomy" id="1907941"/>
    <lineage>
        <taxon>Bacteria</taxon>
        <taxon>Pseudomonadati</taxon>
        <taxon>Pseudomonadota</taxon>
        <taxon>Gammaproteobacteria</taxon>
        <taxon>Moraxellales</taxon>
        <taxon>Moraxellaceae</taxon>
        <taxon>Alkanindiges</taxon>
    </lineage>
</organism>
<dbReference type="InterPro" id="IPR016162">
    <property type="entry name" value="Ald_DH_N"/>
</dbReference>
<accession>A0A1S8CXN4</accession>
<dbReference type="PIRSF" id="PIRSF036492">
    <property type="entry name" value="ALDH"/>
    <property type="match status" value="1"/>
</dbReference>
<dbReference type="CDD" id="cd07133">
    <property type="entry name" value="ALDH_CALDH_CalB"/>
    <property type="match status" value="1"/>
</dbReference>
<evidence type="ECO:0000256" key="2">
    <source>
        <dbReference type="ARBA" id="ARBA00023002"/>
    </source>
</evidence>
<dbReference type="AlphaFoldDB" id="A0A1S8CXN4"/>
<evidence type="ECO:0000256" key="6">
    <source>
        <dbReference type="PROSITE-ProRule" id="PRU10007"/>
    </source>
</evidence>
<dbReference type="GO" id="GO:0004029">
    <property type="term" value="F:aldehyde dehydrogenase (NAD+) activity"/>
    <property type="evidence" value="ECO:0007669"/>
    <property type="project" value="TreeGrafter"/>
</dbReference>
<evidence type="ECO:0000256" key="3">
    <source>
        <dbReference type="ARBA" id="ARBA00023027"/>
    </source>
</evidence>
<dbReference type="PANTHER" id="PTHR43570:SF20">
    <property type="entry name" value="ALDEHYDE DEHYDROGENASE ALDX-RELATED"/>
    <property type="match status" value="1"/>
</dbReference>
<dbReference type="InterPro" id="IPR012394">
    <property type="entry name" value="Aldehyde_DH_NAD(P)"/>
</dbReference>
<dbReference type="SUPFAM" id="SSF53720">
    <property type="entry name" value="ALDH-like"/>
    <property type="match status" value="1"/>
</dbReference>
<evidence type="ECO:0000256" key="4">
    <source>
        <dbReference type="PIRNR" id="PIRNR036492"/>
    </source>
</evidence>
<dbReference type="PROSITE" id="PS00687">
    <property type="entry name" value="ALDEHYDE_DEHYDR_GLU"/>
    <property type="match status" value="1"/>
</dbReference>
<dbReference type="OrthoDB" id="9812625at2"/>
<dbReference type="Gene3D" id="3.40.605.10">
    <property type="entry name" value="Aldehyde Dehydrogenase, Chain A, domain 1"/>
    <property type="match status" value="1"/>
</dbReference>
<dbReference type="PROSITE" id="PS00070">
    <property type="entry name" value="ALDEHYDE_DEHYDR_CYS"/>
    <property type="match status" value="1"/>
</dbReference>
<evidence type="ECO:0000259" key="8">
    <source>
        <dbReference type="Pfam" id="PF00171"/>
    </source>
</evidence>
<dbReference type="Proteomes" id="UP000192132">
    <property type="component" value="Unassembled WGS sequence"/>
</dbReference>
<dbReference type="EMBL" id="MLCN01000003">
    <property type="protein sequence ID" value="ONG42091.1"/>
    <property type="molecule type" value="Genomic_DNA"/>
</dbReference>
<dbReference type="STRING" id="1907941.BKE30_00875"/>
<reference evidence="9 10" key="1">
    <citation type="submission" date="2016-10" db="EMBL/GenBank/DDBJ databases">
        <title>Draft Genome sequence of Alkanindiges sp. strain H1.</title>
        <authorList>
            <person name="Subhash Y."/>
            <person name="Lee S."/>
        </authorList>
    </citation>
    <scope>NUCLEOTIDE SEQUENCE [LARGE SCALE GENOMIC DNA]</scope>
    <source>
        <strain evidence="9 10">H1</strain>
    </source>
</reference>
<dbReference type="Gene3D" id="3.40.309.10">
    <property type="entry name" value="Aldehyde Dehydrogenase, Chain A, domain 2"/>
    <property type="match status" value="1"/>
</dbReference>
<name>A0A1S8CXN4_9GAMM</name>
<dbReference type="RefSeq" id="WP_076876784.1">
    <property type="nucleotide sequence ID" value="NZ_MLCN01000003.1"/>
</dbReference>
<comment type="caution">
    <text evidence="9">The sequence shown here is derived from an EMBL/GenBank/DDBJ whole genome shotgun (WGS) entry which is preliminary data.</text>
</comment>
<protein>
    <recommendedName>
        <fullName evidence="4">Aldehyde dehydrogenase</fullName>
    </recommendedName>
</protein>
<gene>
    <name evidence="9" type="ORF">BKE30_00875</name>
</gene>
<feature type="domain" description="Aldehyde dehydrogenase" evidence="8">
    <location>
        <begin position="22"/>
        <end position="453"/>
    </location>
</feature>
<dbReference type="InterPro" id="IPR016160">
    <property type="entry name" value="Ald_DH_CS_CYS"/>
</dbReference>
<feature type="active site" evidence="5">
    <location>
        <position position="262"/>
    </location>
</feature>
<evidence type="ECO:0000313" key="10">
    <source>
        <dbReference type="Proteomes" id="UP000192132"/>
    </source>
</evidence>
<dbReference type="InterPro" id="IPR029510">
    <property type="entry name" value="Ald_DH_CS_GLU"/>
</dbReference>
<dbReference type="Pfam" id="PF00171">
    <property type="entry name" value="Aldedh"/>
    <property type="match status" value="1"/>
</dbReference>
<keyword evidence="2 4" id="KW-0560">Oxidoreductase</keyword>
<evidence type="ECO:0000256" key="7">
    <source>
        <dbReference type="RuleBase" id="RU003345"/>
    </source>
</evidence>
<keyword evidence="3" id="KW-0520">NAD</keyword>
<proteinExistence type="inferred from homology"/>
<keyword evidence="10" id="KW-1185">Reference proteome</keyword>
<dbReference type="GO" id="GO:0005737">
    <property type="term" value="C:cytoplasm"/>
    <property type="evidence" value="ECO:0007669"/>
    <property type="project" value="TreeGrafter"/>
</dbReference>
<evidence type="ECO:0000256" key="5">
    <source>
        <dbReference type="PIRSR" id="PIRSR036492-1"/>
    </source>
</evidence>
<evidence type="ECO:0000313" key="9">
    <source>
        <dbReference type="EMBL" id="ONG42091.1"/>
    </source>
</evidence>
<feature type="active site" evidence="5 6">
    <location>
        <position position="228"/>
    </location>
</feature>
<evidence type="ECO:0000256" key="1">
    <source>
        <dbReference type="ARBA" id="ARBA00009986"/>
    </source>
</evidence>
<comment type="similarity">
    <text evidence="1 4 7">Belongs to the aldehyde dehydrogenase family.</text>
</comment>